<proteinExistence type="predicted"/>
<protein>
    <recommendedName>
        <fullName evidence="3">DUF1064 domain-containing protein</fullName>
    </recommendedName>
</protein>
<reference evidence="1 2" key="1">
    <citation type="journal article" date="2014" name="FEMS Microbiol. Ecol.">
        <title>Sphaerotilus natans encrusted with nanoball-shaped Fe(III) oxide minerals formed by nitrate-reducing mixotrophic Fe(II) oxidation.</title>
        <authorList>
            <person name="Park S."/>
            <person name="Kim D.H."/>
            <person name="Lee J.H."/>
            <person name="Hur H.G."/>
        </authorList>
    </citation>
    <scope>NUCLEOTIDE SEQUENCE [LARGE SCALE GENOMIC DNA]</scope>
    <source>
        <strain evidence="1 2">DSM 6575</strain>
    </source>
</reference>
<organism evidence="1 2">
    <name type="scientific">Sphaerotilus natans subsp. natans DSM 6575</name>
    <dbReference type="NCBI Taxonomy" id="1286631"/>
    <lineage>
        <taxon>Bacteria</taxon>
        <taxon>Pseudomonadati</taxon>
        <taxon>Pseudomonadota</taxon>
        <taxon>Betaproteobacteria</taxon>
        <taxon>Burkholderiales</taxon>
        <taxon>Sphaerotilaceae</taxon>
        <taxon>Sphaerotilus</taxon>
    </lineage>
</organism>
<evidence type="ECO:0000313" key="2">
    <source>
        <dbReference type="Proteomes" id="UP000026714"/>
    </source>
</evidence>
<comment type="caution">
    <text evidence="1">The sequence shown here is derived from an EMBL/GenBank/DDBJ whole genome shotgun (WGS) entry which is preliminary data.</text>
</comment>
<evidence type="ECO:0008006" key="3">
    <source>
        <dbReference type="Google" id="ProtNLM"/>
    </source>
</evidence>
<sequence length="139" mass="15358">MSISGRFMHRKDRNFSAQSGLKALGRLKAGEMNKTEAAYAASLEERRLAGDVLSWQFESVTLAIGGGVRYTPDFMVMTSDREIQFHEVKGSRAIFEDDAKVKFKVAASAFPMFHFFVAFSRSKSSGGGFDVEEAACRIA</sequence>
<dbReference type="Proteomes" id="UP000026714">
    <property type="component" value="Unassembled WGS sequence"/>
</dbReference>
<dbReference type="STRING" id="34103.SAMN05421778_101297"/>
<evidence type="ECO:0000313" key="1">
    <source>
        <dbReference type="EMBL" id="KDB51994.1"/>
    </source>
</evidence>
<dbReference type="eggNOG" id="ENOG5032JMZ">
    <property type="taxonomic scope" value="Bacteria"/>
</dbReference>
<name>A0A059KLC8_9BURK</name>
<dbReference type="EMBL" id="AZRA01000061">
    <property type="protein sequence ID" value="KDB51994.1"/>
    <property type="molecule type" value="Genomic_DNA"/>
</dbReference>
<keyword evidence="2" id="KW-1185">Reference proteome</keyword>
<dbReference type="AlphaFoldDB" id="A0A059KLC8"/>
<dbReference type="Gene3D" id="3.40.91.30">
    <property type="match status" value="1"/>
</dbReference>
<accession>A0A059KLC8</accession>
<gene>
    <name evidence="1" type="ORF">X805_23640</name>
</gene>